<comment type="caution">
    <text evidence="1">The sequence shown here is derived from an EMBL/GenBank/DDBJ whole genome shotgun (WGS) entry which is preliminary data.</text>
</comment>
<accession>A0A9N9AL92</accession>
<name>A0A9N9AL92_9GLOM</name>
<evidence type="ECO:0000313" key="2">
    <source>
        <dbReference type="Proteomes" id="UP000789342"/>
    </source>
</evidence>
<organism evidence="1 2">
    <name type="scientific">Acaulospora morrowiae</name>
    <dbReference type="NCBI Taxonomy" id="94023"/>
    <lineage>
        <taxon>Eukaryota</taxon>
        <taxon>Fungi</taxon>
        <taxon>Fungi incertae sedis</taxon>
        <taxon>Mucoromycota</taxon>
        <taxon>Glomeromycotina</taxon>
        <taxon>Glomeromycetes</taxon>
        <taxon>Diversisporales</taxon>
        <taxon>Acaulosporaceae</taxon>
        <taxon>Acaulospora</taxon>
    </lineage>
</organism>
<reference evidence="1" key="1">
    <citation type="submission" date="2021-06" db="EMBL/GenBank/DDBJ databases">
        <authorList>
            <person name="Kallberg Y."/>
            <person name="Tangrot J."/>
            <person name="Rosling A."/>
        </authorList>
    </citation>
    <scope>NUCLEOTIDE SEQUENCE</scope>
    <source>
        <strain evidence="1">CL551</strain>
    </source>
</reference>
<proteinExistence type="predicted"/>
<protein>
    <submittedName>
        <fullName evidence="1">5337_t:CDS:1</fullName>
    </submittedName>
</protein>
<sequence>MKDKTDNRTQQEYQQNQQIVQPLPLQINQIAQPQPQPIYSYVEQPQPAYIIPPYNMQPTYVVEQQLQPTEYMIIG</sequence>
<evidence type="ECO:0000313" key="1">
    <source>
        <dbReference type="EMBL" id="CAG8532921.1"/>
    </source>
</evidence>
<dbReference type="AlphaFoldDB" id="A0A9N9AL92"/>
<gene>
    <name evidence="1" type="ORF">AMORRO_LOCUS4760</name>
</gene>
<dbReference type="Proteomes" id="UP000789342">
    <property type="component" value="Unassembled WGS sequence"/>
</dbReference>
<keyword evidence="2" id="KW-1185">Reference proteome</keyword>
<dbReference type="EMBL" id="CAJVPV010002681">
    <property type="protein sequence ID" value="CAG8532921.1"/>
    <property type="molecule type" value="Genomic_DNA"/>
</dbReference>